<dbReference type="InterPro" id="IPR028082">
    <property type="entry name" value="Peripla_BP_I"/>
</dbReference>
<comment type="subcellular location">
    <subcellularLocation>
        <location evidence="1">Cell envelope</location>
    </subcellularLocation>
</comment>
<dbReference type="InterPro" id="IPR050555">
    <property type="entry name" value="Bact_Solute-Bind_Prot2"/>
</dbReference>
<evidence type="ECO:0000313" key="4">
    <source>
        <dbReference type="EMBL" id="RLV47750.1"/>
    </source>
</evidence>
<gene>
    <name evidence="4" type="ORF">D9V37_16555</name>
</gene>
<accession>A0A3L8NX63</accession>
<evidence type="ECO:0000259" key="3">
    <source>
        <dbReference type="Pfam" id="PF13407"/>
    </source>
</evidence>
<dbReference type="Pfam" id="PF13407">
    <property type="entry name" value="Peripla_BP_4"/>
    <property type="match status" value="1"/>
</dbReference>
<comment type="caution">
    <text evidence="4">The sequence shown here is derived from an EMBL/GenBank/DDBJ whole genome shotgun (WGS) entry which is preliminary data.</text>
</comment>
<comment type="similarity">
    <text evidence="2">Belongs to the bacterial solute-binding protein 2 family.</text>
</comment>
<organism evidence="4 5">
    <name type="scientific">Nocardioides mangrovicus</name>
    <dbReference type="NCBI Taxonomy" id="2478913"/>
    <lineage>
        <taxon>Bacteria</taxon>
        <taxon>Bacillati</taxon>
        <taxon>Actinomycetota</taxon>
        <taxon>Actinomycetes</taxon>
        <taxon>Propionibacteriales</taxon>
        <taxon>Nocardioidaceae</taxon>
        <taxon>Nocardioides</taxon>
    </lineage>
</organism>
<keyword evidence="5" id="KW-1185">Reference proteome</keyword>
<dbReference type="CDD" id="cd19965">
    <property type="entry name" value="PBP1_ABC_sugar_binding-like"/>
    <property type="match status" value="1"/>
</dbReference>
<evidence type="ECO:0000313" key="5">
    <source>
        <dbReference type="Proteomes" id="UP000281708"/>
    </source>
</evidence>
<dbReference type="Proteomes" id="UP000281708">
    <property type="component" value="Unassembled WGS sequence"/>
</dbReference>
<evidence type="ECO:0000256" key="1">
    <source>
        <dbReference type="ARBA" id="ARBA00004196"/>
    </source>
</evidence>
<dbReference type="AlphaFoldDB" id="A0A3L8NX63"/>
<proteinExistence type="inferred from homology"/>
<dbReference type="InterPro" id="IPR025997">
    <property type="entry name" value="SBP_2_dom"/>
</dbReference>
<evidence type="ECO:0000256" key="2">
    <source>
        <dbReference type="ARBA" id="ARBA00007639"/>
    </source>
</evidence>
<dbReference type="GO" id="GO:0030246">
    <property type="term" value="F:carbohydrate binding"/>
    <property type="evidence" value="ECO:0007669"/>
    <property type="project" value="TreeGrafter"/>
</dbReference>
<feature type="domain" description="Periplasmic binding protein" evidence="3">
    <location>
        <begin position="91"/>
        <end position="335"/>
    </location>
</feature>
<dbReference type="Gene3D" id="3.40.50.2300">
    <property type="match status" value="2"/>
</dbReference>
<dbReference type="PANTHER" id="PTHR30036:SF7">
    <property type="entry name" value="ABC TRANSPORTER PERIPLASMIC-BINDING PROTEIN YPHF"/>
    <property type="match status" value="1"/>
</dbReference>
<dbReference type="PANTHER" id="PTHR30036">
    <property type="entry name" value="D-XYLOSE-BINDING PERIPLASMIC PROTEIN"/>
    <property type="match status" value="1"/>
</dbReference>
<dbReference type="GO" id="GO:0030288">
    <property type="term" value="C:outer membrane-bounded periplasmic space"/>
    <property type="evidence" value="ECO:0007669"/>
    <property type="project" value="TreeGrafter"/>
</dbReference>
<dbReference type="PROSITE" id="PS51318">
    <property type="entry name" value="TAT"/>
    <property type="match status" value="1"/>
</dbReference>
<dbReference type="EMBL" id="RDBE01000010">
    <property type="protein sequence ID" value="RLV47750.1"/>
    <property type="molecule type" value="Genomic_DNA"/>
</dbReference>
<dbReference type="SUPFAM" id="SSF53822">
    <property type="entry name" value="Periplasmic binding protein-like I"/>
    <property type="match status" value="1"/>
</dbReference>
<protein>
    <submittedName>
        <fullName evidence="4">Sugar ABC transporter substrate-binding protein</fullName>
    </submittedName>
</protein>
<dbReference type="OrthoDB" id="257716at2"/>
<sequence length="386" mass="40347">MHEERGIGGSGRSEVNADIAAEALDRLEWRDARRSTPERAPRFAMARRAALTGGGAALASAMLAACSSGSDAKASSGSAGDTFGSSKKLKFVFVNHVTTNTFFVPTRYGAQDACDLFGAQYQWTGSENSNVNEMVNAMNTAITGGADGLAVALVDDKAFNSPTDAAIKADIPVVGYNADASTNSRLAYIGQDLFASGQEMGNRIVDLVGSGPVALFIATPGSTNLQPRIDGALSVLKAHPSITTSTVATGAAIPAELSTIDSYVTAHSDVKGLFAVDAGSTQSIAQTMQKHSLRGKGVKAGGYDLTPITQKLLASDQLDFTIDQQPYLQGFLPVLELYLYTVSKTLSGMADVNTGLKFLDKTTVKPYNSTKSRYEGSSKAAGVSKS</sequence>
<reference evidence="4 5" key="1">
    <citation type="submission" date="2018-10" db="EMBL/GenBank/DDBJ databases">
        <title>Marmoricola sp. 4Q3S-7 whole genome shotgun sequence.</title>
        <authorList>
            <person name="Li F."/>
        </authorList>
    </citation>
    <scope>NUCLEOTIDE SEQUENCE [LARGE SCALE GENOMIC DNA]</scope>
    <source>
        <strain evidence="4 5">4Q3S-7</strain>
    </source>
</reference>
<name>A0A3L8NX63_9ACTN</name>
<dbReference type="InterPro" id="IPR006311">
    <property type="entry name" value="TAT_signal"/>
</dbReference>